<keyword evidence="1" id="KW-1003">Cell membrane</keyword>
<dbReference type="GO" id="GO:0009252">
    <property type="term" value="P:peptidoglycan biosynthetic process"/>
    <property type="evidence" value="ECO:0007669"/>
    <property type="project" value="UniProtKB-KW"/>
</dbReference>
<name>A0A3S0A6S4_9ENTE</name>
<proteinExistence type="predicted"/>
<keyword evidence="21" id="KW-1185">Reference proteome</keyword>
<evidence type="ECO:0000256" key="2">
    <source>
        <dbReference type="ARBA" id="ARBA00022645"/>
    </source>
</evidence>
<comment type="catalytic activity">
    <reaction evidence="14">
        <text>Preferential cleavage: (Ac)2-L-Lys-D-Ala-|-D-Ala. Also transpeptidation of peptidyl-alanyl moieties that are N-acyl substituents of D-alanine.</text>
        <dbReference type="EC" id="3.4.16.4"/>
    </reaction>
</comment>
<keyword evidence="8" id="KW-0133">Cell shape</keyword>
<dbReference type="SUPFAM" id="SSF56601">
    <property type="entry name" value="beta-lactamase/transpeptidase-like"/>
    <property type="match status" value="1"/>
</dbReference>
<keyword evidence="6 17" id="KW-0812">Transmembrane</keyword>
<evidence type="ECO:0000256" key="6">
    <source>
        <dbReference type="ARBA" id="ARBA00022692"/>
    </source>
</evidence>
<dbReference type="Gene3D" id="3.40.50.12800">
    <property type="match status" value="1"/>
</dbReference>
<feature type="domain" description="Glycosyl transferase family 51" evidence="19">
    <location>
        <begin position="106"/>
        <end position="283"/>
    </location>
</feature>
<dbReference type="GO" id="GO:0030288">
    <property type="term" value="C:outer membrane-bounded periplasmic space"/>
    <property type="evidence" value="ECO:0007669"/>
    <property type="project" value="TreeGrafter"/>
</dbReference>
<evidence type="ECO:0000256" key="14">
    <source>
        <dbReference type="ARBA" id="ARBA00034000"/>
    </source>
</evidence>
<dbReference type="InterPro" id="IPR001460">
    <property type="entry name" value="PCN-bd_Tpept"/>
</dbReference>
<evidence type="ECO:0000256" key="11">
    <source>
        <dbReference type="ARBA" id="ARBA00023136"/>
    </source>
</evidence>
<dbReference type="GO" id="GO:0009002">
    <property type="term" value="F:serine-type D-Ala-D-Ala carboxypeptidase activity"/>
    <property type="evidence" value="ECO:0007669"/>
    <property type="project" value="UniProtKB-EC"/>
</dbReference>
<reference evidence="20 21" key="1">
    <citation type="submission" date="2018-03" db="EMBL/GenBank/DDBJ databases">
        <authorList>
            <person name="Gulvik C.A."/>
        </authorList>
    </citation>
    <scope>NUCLEOTIDE SEQUENCE [LARGE SCALE GENOMIC DNA]</scope>
    <source>
        <strain evidence="20 21">JCM 31581</strain>
    </source>
</reference>
<keyword evidence="9" id="KW-0573">Peptidoglycan synthesis</keyword>
<gene>
    <name evidence="20" type="ORF">C7P63_03825</name>
</gene>
<dbReference type="GO" id="GO:0008955">
    <property type="term" value="F:peptidoglycan glycosyltransferase activity"/>
    <property type="evidence" value="ECO:0007669"/>
    <property type="project" value="UniProtKB-EC"/>
</dbReference>
<keyword evidence="2" id="KW-0121">Carboxypeptidase</keyword>
<dbReference type="InterPro" id="IPR036950">
    <property type="entry name" value="PBP_transglycosylase"/>
</dbReference>
<keyword evidence="11 17" id="KW-0472">Membrane</keyword>
<sequence length="814" mass="91921">MGEQESFATRLKKALSHLQKQLFFTKLEDESSSNFFYVNVFFSVVRSLFLTLIVLLFLGGMLGLGIGTGYFAYLVSDTEVPTKHELEEQINDVELISNFTYSNHEKIADIRSDLIRRNIPSKDIQPLVKQALVSTEDEYFYEHKGIVPKAILRALVSDVTGFGGSSGGSTITQQLVKQQVLTSETTFKRKANELLLALRLEKYFSKDEIITAYLNVSPFGRNNKGQNIAGVEEAAKGIFGKQAKDLTPPEAAFIAGLPQSPISYSPYENTGELKKDLSYGLKRKDQVLFNMYRKEYLSKKEYEAAKQVDLTQHFLPKEDLTGEQNGFLYYTVQDEAVKKLMPTFYKNDDLSTEDIEKNPTLWKKYFKLAERELRRNGYTVETTIDQHLYNQLQIYTQTYGYLLDDGRGKPVETGSILMENPTGKILAFVGGRNYTENQNNHAFQTRRSPGSTIKPILAYGPALDVGLIGSESQLSNFPRKYRDGKTLTNFGGQSGNSFKSARDALKVSDNIPVVNLYDELLNVTDPKKYFDKMNIKLDEHEFKYESLPVGGTDYGLTVYEQTNAYQTLANQGNYLEGYLISKITDKDGQVVFEQKNEPVEVYSKAAASIMADMMRDVLRSGTGTEARNTLNALNPYLAQADWVGKTGTSEDFKDFWFTASTPTVTLSTWIGIDDNTPMYESWGNNNMKYWAYLAYGAYEVNPDLMATHQKFELDDSVIQAKVSDFTGQKLGDMMYKEQLKKVPGKEITSYYATGGPDNSSYHFGLGGTEKDYEEAWKKAPKPVLPKTKEDKTDKEDRTKKETPNTSNNSDNKNT</sequence>
<dbReference type="OrthoDB" id="9766909at2"/>
<comment type="caution">
    <text evidence="20">The sequence shown here is derived from an EMBL/GenBank/DDBJ whole genome shotgun (WGS) entry which is preliminary data.</text>
</comment>
<feature type="compositionally biased region" description="Polar residues" evidence="16">
    <location>
        <begin position="803"/>
        <end position="814"/>
    </location>
</feature>
<dbReference type="GO" id="GO:0008360">
    <property type="term" value="P:regulation of cell shape"/>
    <property type="evidence" value="ECO:0007669"/>
    <property type="project" value="UniProtKB-KW"/>
</dbReference>
<evidence type="ECO:0000256" key="12">
    <source>
        <dbReference type="ARBA" id="ARBA00023268"/>
    </source>
</evidence>
<dbReference type="InterPro" id="IPR012338">
    <property type="entry name" value="Beta-lactam/transpept-like"/>
</dbReference>
<evidence type="ECO:0000313" key="20">
    <source>
        <dbReference type="EMBL" id="RST90214.1"/>
    </source>
</evidence>
<evidence type="ECO:0000259" key="19">
    <source>
        <dbReference type="Pfam" id="PF00912"/>
    </source>
</evidence>
<dbReference type="Gene3D" id="3.40.710.10">
    <property type="entry name" value="DD-peptidase/beta-lactamase superfamily"/>
    <property type="match status" value="1"/>
</dbReference>
<evidence type="ECO:0000256" key="3">
    <source>
        <dbReference type="ARBA" id="ARBA00022670"/>
    </source>
</evidence>
<dbReference type="Gene3D" id="1.10.3810.10">
    <property type="entry name" value="Biosynthetic peptidoglycan transglycosylase-like"/>
    <property type="match status" value="1"/>
</dbReference>
<keyword evidence="5" id="KW-0808">Transferase</keyword>
<accession>A0A3S0A6S4</accession>
<dbReference type="SUPFAM" id="SSF53955">
    <property type="entry name" value="Lysozyme-like"/>
    <property type="match status" value="1"/>
</dbReference>
<evidence type="ECO:0000256" key="16">
    <source>
        <dbReference type="SAM" id="MobiDB-lite"/>
    </source>
</evidence>
<feature type="compositionally biased region" description="Basic and acidic residues" evidence="16">
    <location>
        <begin position="786"/>
        <end position="802"/>
    </location>
</feature>
<evidence type="ECO:0000259" key="18">
    <source>
        <dbReference type="Pfam" id="PF00905"/>
    </source>
</evidence>
<dbReference type="InterPro" id="IPR050396">
    <property type="entry name" value="Glycosyltr_51/Transpeptidase"/>
</dbReference>
<dbReference type="PANTHER" id="PTHR32282:SF32">
    <property type="entry name" value="PENICILLIN-BINDING PROTEIN 2A"/>
    <property type="match status" value="1"/>
</dbReference>
<comment type="catalytic activity">
    <reaction evidence="15">
        <text>[GlcNAc-(1-&gt;4)-Mur2Ac(oyl-L-Ala-gamma-D-Glu-L-Lys-D-Ala-D-Ala)](n)-di-trans,octa-cis-undecaprenyl diphosphate + beta-D-GlcNAc-(1-&gt;4)-Mur2Ac(oyl-L-Ala-gamma-D-Glu-L-Lys-D-Ala-D-Ala)-di-trans,octa-cis-undecaprenyl diphosphate = [GlcNAc-(1-&gt;4)-Mur2Ac(oyl-L-Ala-gamma-D-Glu-L-Lys-D-Ala-D-Ala)](n+1)-di-trans,octa-cis-undecaprenyl diphosphate + di-trans,octa-cis-undecaprenyl diphosphate + H(+)</text>
        <dbReference type="Rhea" id="RHEA:23708"/>
        <dbReference type="Rhea" id="RHEA-COMP:9602"/>
        <dbReference type="Rhea" id="RHEA-COMP:9603"/>
        <dbReference type="ChEBI" id="CHEBI:15378"/>
        <dbReference type="ChEBI" id="CHEBI:58405"/>
        <dbReference type="ChEBI" id="CHEBI:60033"/>
        <dbReference type="ChEBI" id="CHEBI:78435"/>
        <dbReference type="EC" id="2.4.99.28"/>
    </reaction>
</comment>
<evidence type="ECO:0000256" key="7">
    <source>
        <dbReference type="ARBA" id="ARBA00022801"/>
    </source>
</evidence>
<keyword evidence="4" id="KW-0328">Glycosyltransferase</keyword>
<dbReference type="GO" id="GO:0071555">
    <property type="term" value="P:cell wall organization"/>
    <property type="evidence" value="ECO:0007669"/>
    <property type="project" value="UniProtKB-KW"/>
</dbReference>
<dbReference type="EMBL" id="PXZH01000001">
    <property type="protein sequence ID" value="RST90214.1"/>
    <property type="molecule type" value="Genomic_DNA"/>
</dbReference>
<evidence type="ECO:0000256" key="8">
    <source>
        <dbReference type="ARBA" id="ARBA00022960"/>
    </source>
</evidence>
<dbReference type="GO" id="GO:0006508">
    <property type="term" value="P:proteolysis"/>
    <property type="evidence" value="ECO:0007669"/>
    <property type="project" value="UniProtKB-KW"/>
</dbReference>
<keyword evidence="3" id="KW-0645">Protease</keyword>
<evidence type="ECO:0000256" key="9">
    <source>
        <dbReference type="ARBA" id="ARBA00022984"/>
    </source>
</evidence>
<keyword evidence="12" id="KW-0511">Multifunctional enzyme</keyword>
<dbReference type="Pfam" id="PF00912">
    <property type="entry name" value="Transgly"/>
    <property type="match status" value="1"/>
</dbReference>
<evidence type="ECO:0000256" key="17">
    <source>
        <dbReference type="SAM" id="Phobius"/>
    </source>
</evidence>
<evidence type="ECO:0000256" key="4">
    <source>
        <dbReference type="ARBA" id="ARBA00022676"/>
    </source>
</evidence>
<dbReference type="GO" id="GO:0008658">
    <property type="term" value="F:penicillin binding"/>
    <property type="evidence" value="ECO:0007669"/>
    <property type="project" value="InterPro"/>
</dbReference>
<keyword evidence="7" id="KW-0378">Hydrolase</keyword>
<keyword evidence="10 17" id="KW-1133">Transmembrane helix</keyword>
<feature type="region of interest" description="Disordered" evidence="16">
    <location>
        <begin position="774"/>
        <end position="814"/>
    </location>
</feature>
<evidence type="ECO:0000256" key="10">
    <source>
        <dbReference type="ARBA" id="ARBA00022989"/>
    </source>
</evidence>
<protein>
    <submittedName>
        <fullName evidence="20">Transglycosylase</fullName>
    </submittedName>
</protein>
<feature type="transmembrane region" description="Helical" evidence="17">
    <location>
        <begin position="48"/>
        <end position="73"/>
    </location>
</feature>
<dbReference type="InterPro" id="IPR001264">
    <property type="entry name" value="Glyco_trans_51"/>
</dbReference>
<keyword evidence="13" id="KW-0961">Cell wall biogenesis/degradation</keyword>
<dbReference type="InterPro" id="IPR023346">
    <property type="entry name" value="Lysozyme-like_dom_sf"/>
</dbReference>
<dbReference type="Pfam" id="PF00905">
    <property type="entry name" value="Transpeptidase"/>
    <property type="match status" value="1"/>
</dbReference>
<organism evidence="20 21">
    <name type="scientific">Vagococcus humatus</name>
    <dbReference type="NCBI Taxonomy" id="1889241"/>
    <lineage>
        <taxon>Bacteria</taxon>
        <taxon>Bacillati</taxon>
        <taxon>Bacillota</taxon>
        <taxon>Bacilli</taxon>
        <taxon>Lactobacillales</taxon>
        <taxon>Enterococcaceae</taxon>
        <taxon>Vagococcus</taxon>
    </lineage>
</organism>
<evidence type="ECO:0000256" key="5">
    <source>
        <dbReference type="ARBA" id="ARBA00022679"/>
    </source>
</evidence>
<evidence type="ECO:0000313" key="21">
    <source>
        <dbReference type="Proteomes" id="UP000277864"/>
    </source>
</evidence>
<dbReference type="Proteomes" id="UP000277864">
    <property type="component" value="Unassembled WGS sequence"/>
</dbReference>
<feature type="domain" description="Penicillin-binding protein transpeptidase" evidence="18">
    <location>
        <begin position="416"/>
        <end position="662"/>
    </location>
</feature>
<evidence type="ECO:0000256" key="1">
    <source>
        <dbReference type="ARBA" id="ARBA00022475"/>
    </source>
</evidence>
<evidence type="ECO:0000256" key="15">
    <source>
        <dbReference type="ARBA" id="ARBA00049902"/>
    </source>
</evidence>
<dbReference type="AlphaFoldDB" id="A0A3S0A6S4"/>
<dbReference type="PANTHER" id="PTHR32282">
    <property type="entry name" value="BINDING PROTEIN TRANSPEPTIDASE, PUTATIVE-RELATED"/>
    <property type="match status" value="1"/>
</dbReference>
<evidence type="ECO:0000256" key="13">
    <source>
        <dbReference type="ARBA" id="ARBA00023316"/>
    </source>
</evidence>